<dbReference type="EMBL" id="CAJNDS010000602">
    <property type="protein sequence ID" value="CAE7221848.1"/>
    <property type="molecule type" value="Genomic_DNA"/>
</dbReference>
<dbReference type="OrthoDB" id="514299at2759"/>
<dbReference type="GO" id="GO:0000139">
    <property type="term" value="C:Golgi membrane"/>
    <property type="evidence" value="ECO:0007669"/>
    <property type="project" value="UniProtKB-SubCell"/>
</dbReference>
<feature type="chain" id="PRO_5032589715" evidence="9">
    <location>
        <begin position="21"/>
        <end position="404"/>
    </location>
</feature>
<dbReference type="PANTHER" id="PTHR14647:SF87">
    <property type="entry name" value="PUTATIVE-RELATED"/>
    <property type="match status" value="1"/>
</dbReference>
<keyword evidence="11" id="KW-1185">Reference proteome</keyword>
<protein>
    <submittedName>
        <fullName evidence="10">FtsH protein</fullName>
    </submittedName>
</protein>
<comment type="subcellular location">
    <subcellularLocation>
        <location evidence="1">Golgi apparatus membrane</location>
        <topology evidence="1">Single-pass type II membrane protein</topology>
    </subcellularLocation>
</comment>
<organism evidence="10 11">
    <name type="scientific">Symbiodinium natans</name>
    <dbReference type="NCBI Taxonomy" id="878477"/>
    <lineage>
        <taxon>Eukaryota</taxon>
        <taxon>Sar</taxon>
        <taxon>Alveolata</taxon>
        <taxon>Dinophyceae</taxon>
        <taxon>Suessiales</taxon>
        <taxon>Symbiodiniaceae</taxon>
        <taxon>Symbiodinium</taxon>
    </lineage>
</organism>
<keyword evidence="6" id="KW-0333">Golgi apparatus</keyword>
<evidence type="ECO:0000256" key="6">
    <source>
        <dbReference type="ARBA" id="ARBA00023034"/>
    </source>
</evidence>
<dbReference type="PANTHER" id="PTHR14647">
    <property type="entry name" value="GALACTOSE-3-O-SULFOTRANSFERASE"/>
    <property type="match status" value="1"/>
</dbReference>
<proteinExistence type="predicted"/>
<dbReference type="GO" id="GO:0009247">
    <property type="term" value="P:glycolipid biosynthetic process"/>
    <property type="evidence" value="ECO:0007669"/>
    <property type="project" value="InterPro"/>
</dbReference>
<evidence type="ECO:0000256" key="3">
    <source>
        <dbReference type="ARBA" id="ARBA00022692"/>
    </source>
</evidence>
<evidence type="ECO:0000256" key="7">
    <source>
        <dbReference type="ARBA" id="ARBA00023136"/>
    </source>
</evidence>
<keyword evidence="2" id="KW-0808">Transferase</keyword>
<dbReference type="Proteomes" id="UP000604046">
    <property type="component" value="Unassembled WGS sequence"/>
</dbReference>
<comment type="caution">
    <text evidence="10">The sequence shown here is derived from an EMBL/GenBank/DDBJ whole genome shotgun (WGS) entry which is preliminary data.</text>
</comment>
<sequence length="404" mass="45930">MLSSARPRLLLYLCLPWGLAVENPSQSCGAGTCADERPSGVLPSEQGRSGADSSEVPQNDIQAWLCGFGPDGAELRLCYVTLLDVQQVLNHSCGFVNTSSPVRFALVRTHKTGSTTVSQAMIRSGMWLGLRWAGCGDRSRFVPHEHACNARNDSTRSQKHEGKYDFESRHTYDRDTWWTSEPYLEECDADGRHFERTLQGYEKQMGSDVQIFALIREAHSHLRSTLDFYQVPFAKFNASESLWNPLAKDFRLLQAEHVDEFLARWPFNRRGRLHVLVTEELAASMVMFRRTVNWSLRDVVFLSGRVTKRHGWVPEPASMPPGRLNWDERLNEVLRPLFMVELAKHQSDPSFQREVTALNRINAVLPQVCAQPQEGFVASVCDAKVENMKDGKKWAAKYRKFHCG</sequence>
<reference evidence="10" key="1">
    <citation type="submission" date="2021-02" db="EMBL/GenBank/DDBJ databases">
        <authorList>
            <person name="Dougan E. K."/>
            <person name="Rhodes N."/>
            <person name="Thang M."/>
            <person name="Chan C."/>
        </authorList>
    </citation>
    <scope>NUCLEOTIDE SEQUENCE</scope>
</reference>
<keyword evidence="3" id="KW-0812">Transmembrane</keyword>
<feature type="signal peptide" evidence="9">
    <location>
        <begin position="1"/>
        <end position="20"/>
    </location>
</feature>
<keyword evidence="8" id="KW-0325">Glycoprotein</keyword>
<keyword evidence="5" id="KW-1133">Transmembrane helix</keyword>
<keyword evidence="7" id="KW-0472">Membrane</keyword>
<gene>
    <name evidence="10" type="primary">ftsH</name>
    <name evidence="10" type="ORF">SNAT2548_LOCUS8211</name>
</gene>
<dbReference type="AlphaFoldDB" id="A0A812KD75"/>
<keyword evidence="4" id="KW-0735">Signal-anchor</keyword>
<evidence type="ECO:0000256" key="9">
    <source>
        <dbReference type="SAM" id="SignalP"/>
    </source>
</evidence>
<evidence type="ECO:0000313" key="10">
    <source>
        <dbReference type="EMBL" id="CAE7221848.1"/>
    </source>
</evidence>
<evidence type="ECO:0000313" key="11">
    <source>
        <dbReference type="Proteomes" id="UP000604046"/>
    </source>
</evidence>
<name>A0A812KD75_9DINO</name>
<dbReference type="GO" id="GO:0001733">
    <property type="term" value="F:galactosylceramide sulfotransferase activity"/>
    <property type="evidence" value="ECO:0007669"/>
    <property type="project" value="InterPro"/>
</dbReference>
<accession>A0A812KD75</accession>
<evidence type="ECO:0000256" key="4">
    <source>
        <dbReference type="ARBA" id="ARBA00022968"/>
    </source>
</evidence>
<evidence type="ECO:0000256" key="2">
    <source>
        <dbReference type="ARBA" id="ARBA00022679"/>
    </source>
</evidence>
<evidence type="ECO:0000256" key="1">
    <source>
        <dbReference type="ARBA" id="ARBA00004323"/>
    </source>
</evidence>
<evidence type="ECO:0000256" key="5">
    <source>
        <dbReference type="ARBA" id="ARBA00022989"/>
    </source>
</evidence>
<evidence type="ECO:0000256" key="8">
    <source>
        <dbReference type="ARBA" id="ARBA00023180"/>
    </source>
</evidence>
<keyword evidence="9" id="KW-0732">Signal</keyword>
<dbReference type="InterPro" id="IPR009729">
    <property type="entry name" value="Gal-3-0_sulfotransfrase"/>
</dbReference>